<evidence type="ECO:0000256" key="1">
    <source>
        <dbReference type="SAM" id="MobiDB-lite"/>
    </source>
</evidence>
<keyword evidence="2" id="KW-1133">Transmembrane helix</keyword>
<feature type="transmembrane region" description="Helical" evidence="2">
    <location>
        <begin position="78"/>
        <end position="98"/>
    </location>
</feature>
<keyword evidence="2" id="KW-0812">Transmembrane</keyword>
<dbReference type="EMBL" id="UINC01018216">
    <property type="protein sequence ID" value="SVA76311.1"/>
    <property type="molecule type" value="Genomic_DNA"/>
</dbReference>
<proteinExistence type="predicted"/>
<dbReference type="SUPFAM" id="SSF52833">
    <property type="entry name" value="Thioredoxin-like"/>
    <property type="match status" value="1"/>
</dbReference>
<organism evidence="4">
    <name type="scientific">marine metagenome</name>
    <dbReference type="NCBI Taxonomy" id="408172"/>
    <lineage>
        <taxon>unclassified sequences</taxon>
        <taxon>metagenomes</taxon>
        <taxon>ecological metagenomes</taxon>
    </lineage>
</organism>
<feature type="domain" description="Thioredoxin" evidence="3">
    <location>
        <begin position="93"/>
        <end position="251"/>
    </location>
</feature>
<accession>A0A381YIE0</accession>
<gene>
    <name evidence="4" type="ORF">METZ01_LOCUS129165</name>
</gene>
<dbReference type="InterPro" id="IPR013766">
    <property type="entry name" value="Thioredoxin_domain"/>
</dbReference>
<evidence type="ECO:0000259" key="3">
    <source>
        <dbReference type="PROSITE" id="PS51352"/>
    </source>
</evidence>
<dbReference type="AlphaFoldDB" id="A0A381YIE0"/>
<sequence>MTQDWNERRDKADRRDSDDRREGIDRRAGITRRETNDPVEIDNRNGLDRRKGPTRRKGADPRGGLDRRLLVPRNDKKIGKVILGGIIMATLALSLIYYEKNISTEPLSGTIGGMETQQLKILGGKNTNLKTLLAEGPVLLDFWATWCSPCLKEMVHLQRFHEKYQGYGLTILTVNQDSPKSISKVRSVLKSKKFSFMVALDPNGKIAKRLNAKLMPTTILLDMDGVIRWMHQGYLPGDEIEIESRIQALLGLQEPASLTS</sequence>
<dbReference type="Pfam" id="PF08534">
    <property type="entry name" value="Redoxin"/>
    <property type="match status" value="1"/>
</dbReference>
<dbReference type="InterPro" id="IPR050553">
    <property type="entry name" value="Thioredoxin_ResA/DsbE_sf"/>
</dbReference>
<evidence type="ECO:0000313" key="4">
    <source>
        <dbReference type="EMBL" id="SVA76311.1"/>
    </source>
</evidence>
<dbReference type="PROSITE" id="PS51352">
    <property type="entry name" value="THIOREDOXIN_2"/>
    <property type="match status" value="1"/>
</dbReference>
<dbReference type="CDD" id="cd02966">
    <property type="entry name" value="TlpA_like_family"/>
    <property type="match status" value="1"/>
</dbReference>
<dbReference type="PANTHER" id="PTHR42852:SF13">
    <property type="entry name" value="PROTEIN DIPZ"/>
    <property type="match status" value="1"/>
</dbReference>
<keyword evidence="2" id="KW-0472">Membrane</keyword>
<dbReference type="InterPro" id="IPR013740">
    <property type="entry name" value="Redoxin"/>
</dbReference>
<protein>
    <recommendedName>
        <fullName evidence="3">Thioredoxin domain-containing protein</fullName>
    </recommendedName>
</protein>
<dbReference type="GO" id="GO:0016491">
    <property type="term" value="F:oxidoreductase activity"/>
    <property type="evidence" value="ECO:0007669"/>
    <property type="project" value="InterPro"/>
</dbReference>
<dbReference type="Gene3D" id="3.40.30.10">
    <property type="entry name" value="Glutaredoxin"/>
    <property type="match status" value="1"/>
</dbReference>
<reference evidence="4" key="1">
    <citation type="submission" date="2018-05" db="EMBL/GenBank/DDBJ databases">
        <authorList>
            <person name="Lanie J.A."/>
            <person name="Ng W.-L."/>
            <person name="Kazmierczak K.M."/>
            <person name="Andrzejewski T.M."/>
            <person name="Davidsen T.M."/>
            <person name="Wayne K.J."/>
            <person name="Tettelin H."/>
            <person name="Glass J.I."/>
            <person name="Rusch D."/>
            <person name="Podicherti R."/>
            <person name="Tsui H.-C.T."/>
            <person name="Winkler M.E."/>
        </authorList>
    </citation>
    <scope>NUCLEOTIDE SEQUENCE</scope>
</reference>
<dbReference type="InterPro" id="IPR036249">
    <property type="entry name" value="Thioredoxin-like_sf"/>
</dbReference>
<feature type="region of interest" description="Disordered" evidence="1">
    <location>
        <begin position="1"/>
        <end position="68"/>
    </location>
</feature>
<evidence type="ECO:0000256" key="2">
    <source>
        <dbReference type="SAM" id="Phobius"/>
    </source>
</evidence>
<name>A0A381YIE0_9ZZZZ</name>
<dbReference type="PANTHER" id="PTHR42852">
    <property type="entry name" value="THIOL:DISULFIDE INTERCHANGE PROTEIN DSBE"/>
    <property type="match status" value="1"/>
</dbReference>